<keyword evidence="2" id="KW-1185">Reference proteome</keyword>
<protein>
    <submittedName>
        <fullName evidence="1">Uncharacterized protein</fullName>
    </submittedName>
</protein>
<dbReference type="Proteomes" id="UP000054937">
    <property type="component" value="Unassembled WGS sequence"/>
</dbReference>
<dbReference type="InParanoid" id="A0A0V0QFB1"/>
<dbReference type="AlphaFoldDB" id="A0A0V0QFB1"/>
<proteinExistence type="predicted"/>
<organism evidence="1 2">
    <name type="scientific">Pseudocohnilembus persalinus</name>
    <name type="common">Ciliate</name>
    <dbReference type="NCBI Taxonomy" id="266149"/>
    <lineage>
        <taxon>Eukaryota</taxon>
        <taxon>Sar</taxon>
        <taxon>Alveolata</taxon>
        <taxon>Ciliophora</taxon>
        <taxon>Intramacronucleata</taxon>
        <taxon>Oligohymenophorea</taxon>
        <taxon>Scuticociliatia</taxon>
        <taxon>Philasterida</taxon>
        <taxon>Pseudocohnilembidae</taxon>
        <taxon>Pseudocohnilembus</taxon>
    </lineage>
</organism>
<gene>
    <name evidence="1" type="ORF">PPERSA_09501</name>
</gene>
<comment type="caution">
    <text evidence="1">The sequence shown here is derived from an EMBL/GenBank/DDBJ whole genome shotgun (WGS) entry which is preliminary data.</text>
</comment>
<dbReference type="EMBL" id="LDAU01000180">
    <property type="protein sequence ID" value="KRX00895.1"/>
    <property type="molecule type" value="Genomic_DNA"/>
</dbReference>
<evidence type="ECO:0000313" key="1">
    <source>
        <dbReference type="EMBL" id="KRX00895.1"/>
    </source>
</evidence>
<name>A0A0V0QFB1_PSEPJ</name>
<reference evidence="1 2" key="1">
    <citation type="journal article" date="2015" name="Sci. Rep.">
        <title>Genome of the facultative scuticociliatosis pathogen Pseudocohnilembus persalinus provides insight into its virulence through horizontal gene transfer.</title>
        <authorList>
            <person name="Xiong J."/>
            <person name="Wang G."/>
            <person name="Cheng J."/>
            <person name="Tian M."/>
            <person name="Pan X."/>
            <person name="Warren A."/>
            <person name="Jiang C."/>
            <person name="Yuan D."/>
            <person name="Miao W."/>
        </authorList>
    </citation>
    <scope>NUCLEOTIDE SEQUENCE [LARGE SCALE GENOMIC DNA]</scope>
    <source>
        <strain evidence="1">36N120E</strain>
    </source>
</reference>
<evidence type="ECO:0000313" key="2">
    <source>
        <dbReference type="Proteomes" id="UP000054937"/>
    </source>
</evidence>
<accession>A0A0V0QFB1</accession>
<sequence>MKFFNLYDKYDCPFDVDHKIFKADGYQQFINHIKNCTTYHKLKQKQSLPLNNKSQIALYFCKFNYLHIFNSQDQRDFHQKSCQCQSLYFQNNSQKRDFLLINNKNMLNFDFNEEFDPVLQNLQENFGIYIVEKEILKIHCIQNDSMQLISFLENECQQNHQINAQLVQKLNNGKTKQKFIEKKIDQLNKITNEL</sequence>